<reference evidence="1 2" key="1">
    <citation type="submission" date="2023-06" db="EMBL/GenBank/DDBJ databases">
        <title>Sporosarcina sp. nov., isolated from Korean traditional fermented seafood 'Jeotgal'.</title>
        <authorList>
            <person name="Yang A.I."/>
            <person name="Shin N.-R."/>
        </authorList>
    </citation>
    <scope>NUCLEOTIDE SEQUENCE [LARGE SCALE GENOMIC DNA]</scope>
    <source>
        <strain evidence="1 2">KCTC13119</strain>
    </source>
</reference>
<accession>A0ABU4GCT7</accession>
<dbReference type="RefSeq" id="WP_317946072.1">
    <property type="nucleotide sequence ID" value="NZ_JAUBDI010000022.1"/>
</dbReference>
<evidence type="ECO:0000313" key="2">
    <source>
        <dbReference type="Proteomes" id="UP001282284"/>
    </source>
</evidence>
<keyword evidence="2" id="KW-1185">Reference proteome</keyword>
<gene>
    <name evidence="1" type="ORF">QT711_16395</name>
</gene>
<name>A0ABU4GCT7_9BACL</name>
<evidence type="ECO:0000313" key="1">
    <source>
        <dbReference type="EMBL" id="MDW0114777.1"/>
    </source>
</evidence>
<proteinExistence type="predicted"/>
<dbReference type="Proteomes" id="UP001282284">
    <property type="component" value="Unassembled WGS sequence"/>
</dbReference>
<organism evidence="1 2">
    <name type="scientific">Sporosarcina saromensis</name>
    <dbReference type="NCBI Taxonomy" id="359365"/>
    <lineage>
        <taxon>Bacteria</taxon>
        <taxon>Bacillati</taxon>
        <taxon>Bacillota</taxon>
        <taxon>Bacilli</taxon>
        <taxon>Bacillales</taxon>
        <taxon>Caryophanaceae</taxon>
        <taxon>Sporosarcina</taxon>
    </lineage>
</organism>
<comment type="caution">
    <text evidence="1">The sequence shown here is derived from an EMBL/GenBank/DDBJ whole genome shotgun (WGS) entry which is preliminary data.</text>
</comment>
<protein>
    <submittedName>
        <fullName evidence="1">Uncharacterized protein</fullName>
    </submittedName>
</protein>
<dbReference type="EMBL" id="JAUBDI010000022">
    <property type="protein sequence ID" value="MDW0114777.1"/>
    <property type="molecule type" value="Genomic_DNA"/>
</dbReference>
<sequence>MELIHWEYGRKYQVKGIFNEFPSTVVIFRQIKDYYFIYTMSAIDDTSLPTRKQYVQMEYLLNKELGTLPAYRNRQVFRTSLQNQTDFHIEKKNAQIHIDDTPL</sequence>